<dbReference type="RefSeq" id="WP_310004954.1">
    <property type="nucleotide sequence ID" value="NZ_JAVDTX010000002.1"/>
</dbReference>
<name>A0ABU1S1I3_9FLAO</name>
<dbReference type="Proteomes" id="UP001261871">
    <property type="component" value="Unassembled WGS sequence"/>
</dbReference>
<accession>A0ABU1S1I3</accession>
<sequence length="117" mass="13591">MKIVDKIIFYNLPNGTLFSHYEPVVFNGLKIKGDTIYNGIEPIDYFYTDLIGNIQSNSSEEFIDKLDNAKDNSLELDFERSERDGLYEEDSLFAIYENNDLINFIKTLENCKKNDSL</sequence>
<protein>
    <recommendedName>
        <fullName evidence="3">Immunity protein 51</fullName>
    </recommendedName>
</protein>
<organism evidence="1 2">
    <name type="scientific">Flavobacterium granuli</name>
    <dbReference type="NCBI Taxonomy" id="280093"/>
    <lineage>
        <taxon>Bacteria</taxon>
        <taxon>Pseudomonadati</taxon>
        <taxon>Bacteroidota</taxon>
        <taxon>Flavobacteriia</taxon>
        <taxon>Flavobacteriales</taxon>
        <taxon>Flavobacteriaceae</taxon>
        <taxon>Flavobacterium</taxon>
    </lineage>
</organism>
<evidence type="ECO:0000313" key="2">
    <source>
        <dbReference type="Proteomes" id="UP001261871"/>
    </source>
</evidence>
<keyword evidence="2" id="KW-1185">Reference proteome</keyword>
<evidence type="ECO:0000313" key="1">
    <source>
        <dbReference type="EMBL" id="MDR6844515.1"/>
    </source>
</evidence>
<reference evidence="1 2" key="1">
    <citation type="submission" date="2023-07" db="EMBL/GenBank/DDBJ databases">
        <title>Sorghum-associated microbial communities from plants grown in Nebraska, USA.</title>
        <authorList>
            <person name="Schachtman D."/>
        </authorList>
    </citation>
    <scope>NUCLEOTIDE SEQUENCE [LARGE SCALE GENOMIC DNA]</scope>
    <source>
        <strain evidence="1 2">BE124</strain>
    </source>
</reference>
<dbReference type="EMBL" id="JAVDTX010000002">
    <property type="protein sequence ID" value="MDR6844515.1"/>
    <property type="molecule type" value="Genomic_DNA"/>
</dbReference>
<gene>
    <name evidence="1" type="ORF">J2W95_001206</name>
</gene>
<evidence type="ECO:0008006" key="3">
    <source>
        <dbReference type="Google" id="ProtNLM"/>
    </source>
</evidence>
<comment type="caution">
    <text evidence="1">The sequence shown here is derived from an EMBL/GenBank/DDBJ whole genome shotgun (WGS) entry which is preliminary data.</text>
</comment>
<proteinExistence type="predicted"/>